<dbReference type="Gene3D" id="3.40.50.2300">
    <property type="match status" value="1"/>
</dbReference>
<sequence>MKALLEAYGYTVEVATNGEEGVHLLQTIQPDVAIVDIGLPGLDDFEVARRTRAIPDGNAIKLVALTGYSDPDVKVCAANAGFDLHLVKPVNPAKLGMVLKK</sequence>
<protein>
    <submittedName>
        <fullName evidence="4">Response regulator</fullName>
    </submittedName>
</protein>
<dbReference type="SUPFAM" id="SSF52172">
    <property type="entry name" value="CheY-like"/>
    <property type="match status" value="1"/>
</dbReference>
<evidence type="ECO:0000256" key="2">
    <source>
        <dbReference type="PROSITE-ProRule" id="PRU00169"/>
    </source>
</evidence>
<name>A0ABU1BTB0_9BURK</name>
<feature type="domain" description="Response regulatory" evidence="3">
    <location>
        <begin position="1"/>
        <end position="101"/>
    </location>
</feature>
<dbReference type="InterPro" id="IPR050595">
    <property type="entry name" value="Bact_response_regulator"/>
</dbReference>
<reference evidence="4 5" key="1">
    <citation type="submission" date="2023-08" db="EMBL/GenBank/DDBJ databases">
        <title>Oxalobacteraceae gen .nov., isolated from river sludge outside the plant.</title>
        <authorList>
            <person name="Zhao S.Y."/>
        </authorList>
    </citation>
    <scope>NUCLEOTIDE SEQUENCE [LARGE SCALE GENOMIC DNA]</scope>
    <source>
        <strain evidence="4 5">R-40</strain>
    </source>
</reference>
<organism evidence="4 5">
    <name type="scientific">Keguizhuia sedimenti</name>
    <dbReference type="NCBI Taxonomy" id="3064264"/>
    <lineage>
        <taxon>Bacteria</taxon>
        <taxon>Pseudomonadati</taxon>
        <taxon>Pseudomonadota</taxon>
        <taxon>Betaproteobacteria</taxon>
        <taxon>Burkholderiales</taxon>
        <taxon>Oxalobacteraceae</taxon>
        <taxon>Keguizhuia</taxon>
    </lineage>
</organism>
<feature type="modified residue" description="4-aspartylphosphate" evidence="2">
    <location>
        <position position="36"/>
    </location>
</feature>
<accession>A0ABU1BTB0</accession>
<dbReference type="SMART" id="SM00448">
    <property type="entry name" value="REC"/>
    <property type="match status" value="1"/>
</dbReference>
<dbReference type="InterPro" id="IPR001789">
    <property type="entry name" value="Sig_transdc_resp-reg_receiver"/>
</dbReference>
<evidence type="ECO:0000256" key="1">
    <source>
        <dbReference type="ARBA" id="ARBA00022553"/>
    </source>
</evidence>
<keyword evidence="1 2" id="KW-0597">Phosphoprotein</keyword>
<gene>
    <name evidence="4" type="ORF">Q8A64_17685</name>
</gene>
<evidence type="ECO:0000313" key="4">
    <source>
        <dbReference type="EMBL" id="MDQ9172247.1"/>
    </source>
</evidence>
<dbReference type="Pfam" id="PF00072">
    <property type="entry name" value="Response_reg"/>
    <property type="match status" value="1"/>
</dbReference>
<dbReference type="Proteomes" id="UP001225596">
    <property type="component" value="Unassembled WGS sequence"/>
</dbReference>
<evidence type="ECO:0000259" key="3">
    <source>
        <dbReference type="PROSITE" id="PS50110"/>
    </source>
</evidence>
<comment type="caution">
    <text evidence="4">The sequence shown here is derived from an EMBL/GenBank/DDBJ whole genome shotgun (WGS) entry which is preliminary data.</text>
</comment>
<evidence type="ECO:0000313" key="5">
    <source>
        <dbReference type="Proteomes" id="UP001225596"/>
    </source>
</evidence>
<proteinExistence type="predicted"/>
<keyword evidence="5" id="KW-1185">Reference proteome</keyword>
<dbReference type="RefSeq" id="WP_338438263.1">
    <property type="nucleotide sequence ID" value="NZ_JAUYVH010000018.1"/>
</dbReference>
<dbReference type="PANTHER" id="PTHR44591">
    <property type="entry name" value="STRESS RESPONSE REGULATOR PROTEIN 1"/>
    <property type="match status" value="1"/>
</dbReference>
<dbReference type="EMBL" id="JAUYVH010000018">
    <property type="protein sequence ID" value="MDQ9172247.1"/>
    <property type="molecule type" value="Genomic_DNA"/>
</dbReference>
<dbReference type="PANTHER" id="PTHR44591:SF3">
    <property type="entry name" value="RESPONSE REGULATORY DOMAIN-CONTAINING PROTEIN"/>
    <property type="match status" value="1"/>
</dbReference>
<dbReference type="PROSITE" id="PS50110">
    <property type="entry name" value="RESPONSE_REGULATORY"/>
    <property type="match status" value="1"/>
</dbReference>
<dbReference type="InterPro" id="IPR011006">
    <property type="entry name" value="CheY-like_superfamily"/>
</dbReference>